<dbReference type="InterPro" id="IPR011856">
    <property type="entry name" value="tRNA_endonuc-like_dom_sf"/>
</dbReference>
<evidence type="ECO:0008006" key="4">
    <source>
        <dbReference type="Google" id="ProtNLM"/>
    </source>
</evidence>
<gene>
    <name evidence="2" type="ORF">DPRO_2735</name>
</gene>
<dbReference type="InterPro" id="IPR002732">
    <property type="entry name" value="Hjc"/>
</dbReference>
<dbReference type="InterPro" id="IPR011335">
    <property type="entry name" value="Restrct_endonuc-II-like"/>
</dbReference>
<proteinExistence type="predicted"/>
<dbReference type="KEGG" id="pprf:DPRO_2735"/>
<organism evidence="2 3">
    <name type="scientific">Pseudodesulfovibrio profundus</name>
    <dbReference type="NCBI Taxonomy" id="57320"/>
    <lineage>
        <taxon>Bacteria</taxon>
        <taxon>Pseudomonadati</taxon>
        <taxon>Thermodesulfobacteriota</taxon>
        <taxon>Desulfovibrionia</taxon>
        <taxon>Desulfovibrionales</taxon>
        <taxon>Desulfovibrionaceae</taxon>
    </lineage>
</organism>
<dbReference type="AlphaFoldDB" id="A0A2C8FB32"/>
<dbReference type="GO" id="GO:0003676">
    <property type="term" value="F:nucleic acid binding"/>
    <property type="evidence" value="ECO:0007669"/>
    <property type="project" value="InterPro"/>
</dbReference>
<reference evidence="3" key="1">
    <citation type="submission" date="2017-09" db="EMBL/GenBank/DDBJ databases">
        <authorList>
            <person name="Regsiter A."/>
            <person name="William W."/>
        </authorList>
    </citation>
    <scope>NUCLEOTIDE SEQUENCE [LARGE SCALE GENOMIC DNA]</scope>
    <source>
        <strain evidence="3">500-1</strain>
    </source>
</reference>
<dbReference type="Pfam" id="PF01870">
    <property type="entry name" value="Hjc"/>
    <property type="match status" value="1"/>
</dbReference>
<accession>A0A2C8FB32</accession>
<protein>
    <recommendedName>
        <fullName evidence="4">Holliday junction resolvase</fullName>
    </recommendedName>
</protein>
<dbReference type="Gene3D" id="3.40.1350.10">
    <property type="match status" value="1"/>
</dbReference>
<evidence type="ECO:0000313" key="2">
    <source>
        <dbReference type="EMBL" id="SOB59645.1"/>
    </source>
</evidence>
<evidence type="ECO:0000313" key="3">
    <source>
        <dbReference type="Proteomes" id="UP000219215"/>
    </source>
</evidence>
<name>A0A2C8FB32_9BACT</name>
<sequence>MTVVGFLQSKWEIATLKVVLCLYIALARTHRVRVWGVPMGKASRDKGKRGEREAAALLREYGFEARRGCQYQGGPDSPDVVADGLPLHFEIKRTERLSLYPAIEQATQDAGAEKIPIVLHRQSRKPWLAIIPAEELLSLLRQVYPNN</sequence>
<dbReference type="EMBL" id="LT907975">
    <property type="protein sequence ID" value="SOB59645.1"/>
    <property type="molecule type" value="Genomic_DNA"/>
</dbReference>
<dbReference type="GO" id="GO:0008821">
    <property type="term" value="F:crossover junction DNA endonuclease activity"/>
    <property type="evidence" value="ECO:0007669"/>
    <property type="project" value="UniProtKB-EC"/>
</dbReference>
<keyword evidence="3" id="KW-1185">Reference proteome</keyword>
<dbReference type="Proteomes" id="UP000219215">
    <property type="component" value="Chromosome DPRO"/>
</dbReference>
<dbReference type="SUPFAM" id="SSF52980">
    <property type="entry name" value="Restriction endonuclease-like"/>
    <property type="match status" value="1"/>
</dbReference>
<comment type="catalytic activity">
    <reaction evidence="1">
        <text>Endonucleolytic cleavage at a junction such as a reciprocal single-stranded crossover between two homologous DNA duplexes (Holliday junction).</text>
        <dbReference type="EC" id="3.1.21.10"/>
    </reaction>
</comment>
<evidence type="ECO:0000256" key="1">
    <source>
        <dbReference type="ARBA" id="ARBA00029354"/>
    </source>
</evidence>